<sequence>MWSRVRRLPASMMQHILIRMITMYRTWISPLMPPACRFYPTCSEYGLQAITRYGALKGSWLTLRRFLRCHPFCQGGYDPVE</sequence>
<organism evidence="2 3">
    <name type="scientific">candidate division KSB3 bacterium</name>
    <dbReference type="NCBI Taxonomy" id="2044937"/>
    <lineage>
        <taxon>Bacteria</taxon>
        <taxon>candidate division KSB3</taxon>
    </lineage>
</organism>
<dbReference type="AlphaFoldDB" id="A0A9D5JRW7"/>
<dbReference type="PANTHER" id="PTHR33383:SF1">
    <property type="entry name" value="MEMBRANE PROTEIN INSERTION EFFICIENCY FACTOR-RELATED"/>
    <property type="match status" value="1"/>
</dbReference>
<proteinExistence type="inferred from homology"/>
<dbReference type="PANTHER" id="PTHR33383">
    <property type="entry name" value="MEMBRANE PROTEIN INSERTION EFFICIENCY FACTOR-RELATED"/>
    <property type="match status" value="1"/>
</dbReference>
<evidence type="ECO:0000256" key="1">
    <source>
        <dbReference type="HAMAP-Rule" id="MF_00386"/>
    </source>
</evidence>
<comment type="similarity">
    <text evidence="1">Belongs to the UPF0161 family.</text>
</comment>
<dbReference type="SMART" id="SM01234">
    <property type="entry name" value="Haemolytic"/>
    <property type="match status" value="1"/>
</dbReference>
<accession>A0A9D5JRW7</accession>
<gene>
    <name evidence="2" type="primary">yidD</name>
    <name evidence="2" type="ORF">GF339_00600</name>
</gene>
<comment type="function">
    <text evidence="1">Could be involved in insertion of integral membrane proteins into the membrane.</text>
</comment>
<dbReference type="GO" id="GO:0005886">
    <property type="term" value="C:plasma membrane"/>
    <property type="evidence" value="ECO:0007669"/>
    <property type="project" value="UniProtKB-SubCell"/>
</dbReference>
<dbReference type="Proteomes" id="UP000649604">
    <property type="component" value="Unassembled WGS sequence"/>
</dbReference>
<evidence type="ECO:0000313" key="3">
    <source>
        <dbReference type="Proteomes" id="UP000649604"/>
    </source>
</evidence>
<comment type="caution">
    <text evidence="2">The sequence shown here is derived from an EMBL/GenBank/DDBJ whole genome shotgun (WGS) entry which is preliminary data.</text>
</comment>
<reference evidence="2" key="1">
    <citation type="submission" date="2019-11" db="EMBL/GenBank/DDBJ databases">
        <title>Microbial mats filling the niche in hypersaline microbial mats.</title>
        <authorList>
            <person name="Wong H.L."/>
            <person name="Macleod F.I."/>
            <person name="White R.A. III"/>
            <person name="Burns B.P."/>
        </authorList>
    </citation>
    <scope>NUCLEOTIDE SEQUENCE</scope>
    <source>
        <strain evidence="2">Rbin_158</strain>
    </source>
</reference>
<name>A0A9D5JRW7_9BACT</name>
<dbReference type="NCBIfam" id="TIGR00278">
    <property type="entry name" value="membrane protein insertion efficiency factor YidD"/>
    <property type="match status" value="1"/>
</dbReference>
<keyword evidence="1" id="KW-0472">Membrane</keyword>
<dbReference type="Pfam" id="PF01809">
    <property type="entry name" value="YidD"/>
    <property type="match status" value="1"/>
</dbReference>
<evidence type="ECO:0000313" key="2">
    <source>
        <dbReference type="EMBL" id="MBD3323048.1"/>
    </source>
</evidence>
<protein>
    <recommendedName>
        <fullName evidence="1">Putative membrane protein insertion efficiency factor</fullName>
    </recommendedName>
</protein>
<keyword evidence="1" id="KW-1003">Cell membrane</keyword>
<dbReference type="HAMAP" id="MF_00386">
    <property type="entry name" value="UPF0161_YidD"/>
    <property type="match status" value="1"/>
</dbReference>
<comment type="subcellular location">
    <subcellularLocation>
        <location evidence="1">Cell membrane</location>
        <topology evidence="1">Peripheral membrane protein</topology>
        <orientation evidence="1">Cytoplasmic side</orientation>
    </subcellularLocation>
</comment>
<dbReference type="InterPro" id="IPR002696">
    <property type="entry name" value="Membr_insert_effic_factor_YidD"/>
</dbReference>
<dbReference type="EMBL" id="WJJP01000016">
    <property type="protein sequence ID" value="MBD3323048.1"/>
    <property type="molecule type" value="Genomic_DNA"/>
</dbReference>